<comment type="caution">
    <text evidence="3">The sequence shown here is derived from an EMBL/GenBank/DDBJ whole genome shotgun (WGS) entry which is preliminary data.</text>
</comment>
<keyword evidence="1" id="KW-0238">DNA-binding</keyword>
<gene>
    <name evidence="3" type="ORF">A3J93_03575</name>
</gene>
<dbReference type="EMBL" id="MFQZ01000010">
    <property type="protein sequence ID" value="OGH87577.1"/>
    <property type="molecule type" value="Genomic_DNA"/>
</dbReference>
<evidence type="ECO:0000256" key="1">
    <source>
        <dbReference type="PROSITE-ProRule" id="PRU01076"/>
    </source>
</evidence>
<organism evidence="3 4">
    <name type="scientific">Candidatus Magasanikbacteria bacterium RIFOXYC2_FULL_42_28</name>
    <dbReference type="NCBI Taxonomy" id="1798704"/>
    <lineage>
        <taxon>Bacteria</taxon>
        <taxon>Candidatus Magasanikiibacteriota</taxon>
    </lineage>
</organism>
<reference evidence="3 4" key="1">
    <citation type="journal article" date="2016" name="Nat. Commun.">
        <title>Thousands of microbial genomes shed light on interconnected biogeochemical processes in an aquifer system.</title>
        <authorList>
            <person name="Anantharaman K."/>
            <person name="Brown C.T."/>
            <person name="Hug L.A."/>
            <person name="Sharon I."/>
            <person name="Castelle C.J."/>
            <person name="Probst A.J."/>
            <person name="Thomas B.C."/>
            <person name="Singh A."/>
            <person name="Wilkins M.J."/>
            <person name="Karaoz U."/>
            <person name="Brodie E.L."/>
            <person name="Williams K.H."/>
            <person name="Hubbard S.S."/>
            <person name="Banfield J.F."/>
        </authorList>
    </citation>
    <scope>NUCLEOTIDE SEQUENCE [LARGE SCALE GENOMIC DNA]</scope>
</reference>
<evidence type="ECO:0000313" key="3">
    <source>
        <dbReference type="EMBL" id="OGH87577.1"/>
    </source>
</evidence>
<dbReference type="AlphaFoldDB" id="A0A1F6NUI6"/>
<feature type="domain" description="SpoVT-AbrB" evidence="2">
    <location>
        <begin position="3"/>
        <end position="45"/>
    </location>
</feature>
<dbReference type="SUPFAM" id="SSF89447">
    <property type="entry name" value="AbrB/MazE/MraZ-like"/>
    <property type="match status" value="1"/>
</dbReference>
<dbReference type="GO" id="GO:0003677">
    <property type="term" value="F:DNA binding"/>
    <property type="evidence" value="ECO:0007669"/>
    <property type="project" value="UniProtKB-UniRule"/>
</dbReference>
<dbReference type="STRING" id="1798704.A3J93_03575"/>
<name>A0A1F6NUI6_9BACT</name>
<accession>A0A1F6NUI6</accession>
<evidence type="ECO:0000313" key="4">
    <source>
        <dbReference type="Proteomes" id="UP000177907"/>
    </source>
</evidence>
<dbReference type="Proteomes" id="UP000177907">
    <property type="component" value="Unassembled WGS sequence"/>
</dbReference>
<protein>
    <recommendedName>
        <fullName evidence="2">SpoVT-AbrB domain-containing protein</fullName>
    </recommendedName>
</protein>
<proteinExistence type="predicted"/>
<dbReference type="PROSITE" id="PS51740">
    <property type="entry name" value="SPOVT_ABRB"/>
    <property type="match status" value="1"/>
</dbReference>
<dbReference type="InterPro" id="IPR037914">
    <property type="entry name" value="SpoVT-AbrB_sf"/>
</dbReference>
<sequence>METTVQKTTTKGQITLPKHWRDQFKTNHFAMMPQDDFLIIRPLSLDDEDNYISVFDAKRDNRGKGMPAKKLLKILKSV</sequence>
<dbReference type="InterPro" id="IPR007159">
    <property type="entry name" value="SpoVT-AbrB_dom"/>
</dbReference>
<evidence type="ECO:0000259" key="2">
    <source>
        <dbReference type="PROSITE" id="PS51740"/>
    </source>
</evidence>